<dbReference type="STRING" id="1891224.BBP83_01680"/>
<proteinExistence type="predicted"/>
<accession>A0A1C3D129</accession>
<keyword evidence="2" id="KW-1185">Reference proteome</keyword>
<dbReference type="EMBL" id="MBDL01000001">
    <property type="protein sequence ID" value="ODA14537.1"/>
    <property type="molecule type" value="Genomic_DNA"/>
</dbReference>
<dbReference type="OrthoDB" id="9902360at2"/>
<protein>
    <submittedName>
        <fullName evidence="1">Uncharacterized protein</fullName>
    </submittedName>
</protein>
<evidence type="ECO:0000313" key="2">
    <source>
        <dbReference type="Proteomes" id="UP000186553"/>
    </source>
</evidence>
<comment type="caution">
    <text evidence="1">The sequence shown here is derived from an EMBL/GenBank/DDBJ whole genome shotgun (WGS) entry which is preliminary data.</text>
</comment>
<evidence type="ECO:0000313" key="1">
    <source>
        <dbReference type="EMBL" id="ODA14537.1"/>
    </source>
</evidence>
<dbReference type="Proteomes" id="UP000186553">
    <property type="component" value="Unassembled WGS sequence"/>
</dbReference>
<gene>
    <name evidence="1" type="ORF">BBP83_01680</name>
</gene>
<dbReference type="AlphaFoldDB" id="A0A1C3D129"/>
<organism evidence="1 2">
    <name type="scientific">Acinetobacter celticus</name>
    <dbReference type="NCBI Taxonomy" id="1891224"/>
    <lineage>
        <taxon>Bacteria</taxon>
        <taxon>Pseudomonadati</taxon>
        <taxon>Pseudomonadota</taxon>
        <taxon>Gammaproteobacteria</taxon>
        <taxon>Moraxellales</taxon>
        <taxon>Moraxellaceae</taxon>
        <taxon>Acinetobacter</taxon>
    </lineage>
</organism>
<name>A0A1C3D129_9GAMM</name>
<reference evidence="1 2" key="1">
    <citation type="submission" date="2016-07" db="EMBL/GenBank/DDBJ databases">
        <title>Acinetobacter sp. ANC 4603.</title>
        <authorList>
            <person name="Radolfova-Krizova L."/>
            <person name="Nemec A."/>
        </authorList>
    </citation>
    <scope>NUCLEOTIDE SEQUENCE [LARGE SCALE GENOMIC DNA]</scope>
    <source>
        <strain evidence="1 2">ANC 4603</strain>
    </source>
</reference>
<sequence length="83" mass="9989">MQTELFTTWEASKFLAHWLPFRSQKAWYRYLYKNPKDYLNQNGYKINVHVINGERRYTKFALVAFVTAHRNGNELQLKGKPHD</sequence>